<sequence>MSPSYTLTEQKLVKLLGETNILIQSIDRTKIKTIYPTYILQKRPLFETLYEDFYQEVRAAEAEEKGDEKDGEKDDIKDGIENKSTKDEQMEQNENTENNLKSRESVENSKPDSSGHPKILHIFTGDEPILQKLSKKSPTSKVDFQRLFSITRCYQRDEVPTAKEWTKVLFDDDGDEGDSIRTIMRKLRRKFGKLLGIGGGGNTK</sequence>
<feature type="compositionally biased region" description="Basic and acidic residues" evidence="1">
    <location>
        <begin position="60"/>
        <end position="89"/>
    </location>
</feature>
<dbReference type="EMBL" id="CAJVPV010009756">
    <property type="protein sequence ID" value="CAG8644935.1"/>
    <property type="molecule type" value="Genomic_DNA"/>
</dbReference>
<accession>A0A9N9DRN0</accession>
<comment type="caution">
    <text evidence="2">The sequence shown here is derived from an EMBL/GenBank/DDBJ whole genome shotgun (WGS) entry which is preliminary data.</text>
</comment>
<gene>
    <name evidence="2" type="ORF">AMORRO_LOCUS9688</name>
</gene>
<organism evidence="2 3">
    <name type="scientific">Acaulospora morrowiae</name>
    <dbReference type="NCBI Taxonomy" id="94023"/>
    <lineage>
        <taxon>Eukaryota</taxon>
        <taxon>Fungi</taxon>
        <taxon>Fungi incertae sedis</taxon>
        <taxon>Mucoromycota</taxon>
        <taxon>Glomeromycotina</taxon>
        <taxon>Glomeromycetes</taxon>
        <taxon>Diversisporales</taxon>
        <taxon>Acaulosporaceae</taxon>
        <taxon>Acaulospora</taxon>
    </lineage>
</organism>
<dbReference type="OrthoDB" id="10462237at2759"/>
<dbReference type="AlphaFoldDB" id="A0A9N9DRN0"/>
<name>A0A9N9DRN0_9GLOM</name>
<proteinExistence type="predicted"/>
<keyword evidence="3" id="KW-1185">Reference proteome</keyword>
<protein>
    <submittedName>
        <fullName evidence="2">10432_t:CDS:1</fullName>
    </submittedName>
</protein>
<evidence type="ECO:0000313" key="2">
    <source>
        <dbReference type="EMBL" id="CAG8644935.1"/>
    </source>
</evidence>
<reference evidence="2" key="1">
    <citation type="submission" date="2021-06" db="EMBL/GenBank/DDBJ databases">
        <authorList>
            <person name="Kallberg Y."/>
            <person name="Tangrot J."/>
            <person name="Rosling A."/>
        </authorList>
    </citation>
    <scope>NUCLEOTIDE SEQUENCE</scope>
    <source>
        <strain evidence="2">CL551</strain>
    </source>
</reference>
<evidence type="ECO:0000256" key="1">
    <source>
        <dbReference type="SAM" id="MobiDB-lite"/>
    </source>
</evidence>
<feature type="compositionally biased region" description="Basic and acidic residues" evidence="1">
    <location>
        <begin position="100"/>
        <end position="115"/>
    </location>
</feature>
<feature type="region of interest" description="Disordered" evidence="1">
    <location>
        <begin position="60"/>
        <end position="120"/>
    </location>
</feature>
<dbReference type="Proteomes" id="UP000789342">
    <property type="component" value="Unassembled WGS sequence"/>
</dbReference>
<evidence type="ECO:0000313" key="3">
    <source>
        <dbReference type="Proteomes" id="UP000789342"/>
    </source>
</evidence>